<dbReference type="Gene3D" id="1.10.3720.10">
    <property type="entry name" value="MetI-like"/>
    <property type="match status" value="1"/>
</dbReference>
<keyword evidence="3" id="KW-1133">Transmembrane helix</keyword>
<evidence type="ECO:0000256" key="2">
    <source>
        <dbReference type="ARBA" id="ARBA00022692"/>
    </source>
</evidence>
<gene>
    <name evidence="5" type="ORF">DIJ64_14855</name>
</gene>
<dbReference type="RefSeq" id="WP_049769933.1">
    <property type="nucleotide sequence ID" value="NZ_CP029543.1"/>
</dbReference>
<evidence type="ECO:0000313" key="6">
    <source>
        <dbReference type="Proteomes" id="UP000249682"/>
    </source>
</evidence>
<dbReference type="Proteomes" id="UP000249682">
    <property type="component" value="Chromosome"/>
</dbReference>
<protein>
    <submittedName>
        <fullName evidence="5">Uncharacterized protein</fullName>
    </submittedName>
</protein>
<evidence type="ECO:0000313" key="5">
    <source>
        <dbReference type="EMBL" id="AWV48893.1"/>
    </source>
</evidence>
<dbReference type="EMBL" id="CP029543">
    <property type="protein sequence ID" value="AWV48893.1"/>
    <property type="molecule type" value="Genomic_DNA"/>
</dbReference>
<comment type="subcellular location">
    <subcellularLocation>
        <location evidence="1">Membrane</location>
        <topology evidence="1">Multi-pass membrane protein</topology>
    </subcellularLocation>
</comment>
<organism evidence="5 6">
    <name type="scientific">Mycobacterium leprae</name>
    <dbReference type="NCBI Taxonomy" id="1769"/>
    <lineage>
        <taxon>Bacteria</taxon>
        <taxon>Bacillati</taxon>
        <taxon>Actinomycetota</taxon>
        <taxon>Actinomycetes</taxon>
        <taxon>Mycobacteriales</taxon>
        <taxon>Mycobacteriaceae</taxon>
        <taxon>Mycobacterium</taxon>
    </lineage>
</organism>
<name>A0AAD0P9U6_MYCLR</name>
<dbReference type="AlphaFoldDB" id="A0AAD0P9U6"/>
<proteinExistence type="predicted"/>
<evidence type="ECO:0000256" key="1">
    <source>
        <dbReference type="ARBA" id="ARBA00004141"/>
    </source>
</evidence>
<dbReference type="SUPFAM" id="SSF161098">
    <property type="entry name" value="MetI-like"/>
    <property type="match status" value="1"/>
</dbReference>
<sequence length="106" mass="11811">MPTTGLPNTLILPESANIIWLLLGTTLAVDWIAHSRWLRWLTQIYIDVFRGLLEEVIIIRLGIGPLVSRLTNNNTYPFGIAALEAMAAAHISEILRSDLATLSRCE</sequence>
<reference evidence="5 6" key="1">
    <citation type="submission" date="2018-05" db="EMBL/GenBank/DDBJ databases">
        <title>Evolution of small genomes with special reference to Mycobacterium leprae.</title>
        <authorList>
            <person name="Mohanty P.S."/>
            <person name="Bansal A.K."/>
            <person name="Gupta U.D."/>
            <person name="Naaz F."/>
            <person name="Dwivedi V.D."/>
            <person name="Singh H."/>
            <person name="Gupta G."/>
            <person name="Sharma S."/>
            <person name="Arora M."/>
        </authorList>
    </citation>
    <scope>NUCLEOTIDE SEQUENCE [LARGE SCALE GENOMIC DNA]</scope>
    <source>
        <strain evidence="5 6">MRHRU-235-G</strain>
    </source>
</reference>
<keyword evidence="4" id="KW-0472">Membrane</keyword>
<evidence type="ECO:0000256" key="4">
    <source>
        <dbReference type="ARBA" id="ARBA00023136"/>
    </source>
</evidence>
<keyword evidence="2" id="KW-0812">Transmembrane</keyword>
<dbReference type="InterPro" id="IPR035906">
    <property type="entry name" value="MetI-like_sf"/>
</dbReference>
<evidence type="ECO:0000256" key="3">
    <source>
        <dbReference type="ARBA" id="ARBA00022989"/>
    </source>
</evidence>
<accession>A0AAD0P9U6</accession>
<dbReference type="GO" id="GO:0016020">
    <property type="term" value="C:membrane"/>
    <property type="evidence" value="ECO:0007669"/>
    <property type="project" value="UniProtKB-SubCell"/>
</dbReference>